<protein>
    <submittedName>
        <fullName evidence="1">Uncharacterized protein</fullName>
    </submittedName>
</protein>
<gene>
    <name evidence="1" type="ORF">SAMN05216469_112125</name>
</gene>
<proteinExistence type="predicted"/>
<evidence type="ECO:0000313" key="1">
    <source>
        <dbReference type="EMBL" id="SEL14048.1"/>
    </source>
</evidence>
<name>A0A1H7MTC0_RUMAL</name>
<dbReference type="EMBL" id="FOAT01000012">
    <property type="protein sequence ID" value="SEL14048.1"/>
    <property type="molecule type" value="Genomic_DNA"/>
</dbReference>
<dbReference type="Proteomes" id="UP000186015">
    <property type="component" value="Unassembled WGS sequence"/>
</dbReference>
<organism evidence="1 2">
    <name type="scientific">Ruminococcus albus</name>
    <dbReference type="NCBI Taxonomy" id="1264"/>
    <lineage>
        <taxon>Bacteria</taxon>
        <taxon>Bacillati</taxon>
        <taxon>Bacillota</taxon>
        <taxon>Clostridia</taxon>
        <taxon>Eubacteriales</taxon>
        <taxon>Oscillospiraceae</taxon>
        <taxon>Ruminococcus</taxon>
    </lineage>
</organism>
<sequence length="80" mass="8719">MLKAKSELFNGGASVQLSIKGSTKDLLLELKALCVGVLGSIEFPKKTGREATLNERIAILCDLLYAEGEDDDESENKRFS</sequence>
<reference evidence="1 2" key="1">
    <citation type="submission" date="2016-10" db="EMBL/GenBank/DDBJ databases">
        <authorList>
            <person name="de Groot N.N."/>
        </authorList>
    </citation>
    <scope>NUCLEOTIDE SEQUENCE [LARGE SCALE GENOMIC DNA]</scope>
    <source>
        <strain evidence="1 2">KH2T6</strain>
    </source>
</reference>
<dbReference type="RefSeq" id="WP_074834422.1">
    <property type="nucleotide sequence ID" value="NZ_FOAT01000012.1"/>
</dbReference>
<evidence type="ECO:0000313" key="2">
    <source>
        <dbReference type="Proteomes" id="UP000186015"/>
    </source>
</evidence>
<accession>A0A1H7MTC0</accession>
<dbReference type="OrthoDB" id="9845506at2"/>
<dbReference type="AlphaFoldDB" id="A0A1H7MTC0"/>